<dbReference type="InterPro" id="IPR037185">
    <property type="entry name" value="EmrE-like"/>
</dbReference>
<feature type="transmembrane region" description="Helical" evidence="6">
    <location>
        <begin position="1086"/>
        <end position="1106"/>
    </location>
</feature>
<dbReference type="SUPFAM" id="SSF103481">
    <property type="entry name" value="Multidrug resistance efflux transporter EmrE"/>
    <property type="match status" value="1"/>
</dbReference>
<evidence type="ECO:0000256" key="6">
    <source>
        <dbReference type="SAM" id="Phobius"/>
    </source>
</evidence>
<feature type="region of interest" description="Disordered" evidence="5">
    <location>
        <begin position="65"/>
        <end position="93"/>
    </location>
</feature>
<feature type="transmembrane region" description="Helical" evidence="6">
    <location>
        <begin position="1009"/>
        <end position="1030"/>
    </location>
</feature>
<keyword evidence="8" id="KW-1185">Reference proteome</keyword>
<gene>
    <name evidence="7" type="ORF">PCOR1329_LOCUS9660</name>
</gene>
<dbReference type="InterPro" id="IPR007271">
    <property type="entry name" value="Nuc_sug_transpt"/>
</dbReference>
<keyword evidence="3 6" id="KW-1133">Transmembrane helix</keyword>
<sequence length="1131" mass="124379">MRSDHSTDAQDSELAKAMERESTAAMCDGINSGFYINAYTTKLLPDMQGALEELRRGIERLEVRREETREANKKTQNVTAEGSAASEAPTRGPNKFGQVLQTLNAMSSAFRRGHRRSVAEILHPIMFNTMTYFSHRCWKVYIKRAVFLAAQTWRNTFGQAVRRKHIQDGGGVGLRYLTKDKHFYPLVGWERVRLDGGAELYRHPDGAEFGDLQSACDYDVAVKSQSLSGSYKGERRGALTALQKFLNEAEAETKEDKDSEGARRTRTTTPVDDWLHRGDHPVLKDMPLYIYAMWVYSHFTPATAFSANWLLYQREMEVDAAEGRQRFLDRFEHPSLWETEEVIAAQHGAWLDRDHVPLLGMTSTEDLRKTLTYGHRARPKLFEKELLALPCMDWKDVLPDHSRADRLFDQGRGEAWRLQYRGLHDSIPDVWSGTGHVDKQIQMLKLQDLAFQDKARVATDCTTGVRGPRRDEEKFATGFGMAWYWSTLSRWISRRSMIDSRAMGVPLVFLQSKDEGVACGTPQVHNFERQSPDVVESLVNSFGIQKEKANGLFCFPLMEAHFKWQSANIVHRVKRERPSVTTSNLFPMKAELRRARGAEADLVHRGVELEAEMRRTKATEAEFVQRNVELEDVVSRMARASQDQQRRFEELRLAAEASEKARGAAAADKNTPFYHFEGARRTELLGTPMRRPAAWPLAKPGGRGRRPREAGAAVALGAAGLAAGGVAAGGPPRPVGPAARGGDEPWARPAGAGAALPVDVAAVGLVHALSGAKLAPVGGYQGSSSATATTLLGVAAAAAAGSMKQVPRQDLRRLLLRARPVLVVALLVLQKCATDGLTWYTRTRGSVPYSGSSAALLSEMLKFPVMAVAIAVSESPGRVLPTFRNATRNIWVLAWVAAAYAAQNLLYFLCLDHISPAGYQVLGQTKLVFTACLMRVMLGTRFSPARLLALALLIGGAVAAQSGEASSAAALGEKGNVLFGCGLTVLSSLLSSLPNVVYERALKSQQEEWTLNLQLTFWILFWLLAIRAYGHSEDVGVMEGGGLAGLTNSIAELTVGFTPAVWAMVFLKALNCLIIPACLKYADNIVYGYAKPASIVLTCATTSVVTSSLPEPSLVVGFAMVVSSMWLYGRG</sequence>
<evidence type="ECO:0000313" key="7">
    <source>
        <dbReference type="EMBL" id="CAK0802002.1"/>
    </source>
</evidence>
<proteinExistence type="predicted"/>
<keyword evidence="2 6" id="KW-0812">Transmembrane</keyword>
<evidence type="ECO:0000313" key="8">
    <source>
        <dbReference type="Proteomes" id="UP001189429"/>
    </source>
</evidence>
<dbReference type="PANTHER" id="PTHR10231">
    <property type="entry name" value="NUCLEOTIDE-SUGAR TRANSMEMBRANE TRANSPORTER"/>
    <property type="match status" value="1"/>
</dbReference>
<organism evidence="7 8">
    <name type="scientific">Prorocentrum cordatum</name>
    <dbReference type="NCBI Taxonomy" id="2364126"/>
    <lineage>
        <taxon>Eukaryota</taxon>
        <taxon>Sar</taxon>
        <taxon>Alveolata</taxon>
        <taxon>Dinophyceae</taxon>
        <taxon>Prorocentrales</taxon>
        <taxon>Prorocentraceae</taxon>
        <taxon>Prorocentrum</taxon>
    </lineage>
</organism>
<reference evidence="7" key="1">
    <citation type="submission" date="2023-10" db="EMBL/GenBank/DDBJ databases">
        <authorList>
            <person name="Chen Y."/>
            <person name="Shah S."/>
            <person name="Dougan E. K."/>
            <person name="Thang M."/>
            <person name="Chan C."/>
        </authorList>
    </citation>
    <scope>NUCLEOTIDE SEQUENCE [LARGE SCALE GENOMIC DNA]</scope>
</reference>
<feature type="transmembrane region" description="Helical" evidence="6">
    <location>
        <begin position="945"/>
        <end position="963"/>
    </location>
</feature>
<feature type="transmembrane region" description="Helical" evidence="6">
    <location>
        <begin position="889"/>
        <end position="909"/>
    </location>
</feature>
<evidence type="ECO:0000256" key="2">
    <source>
        <dbReference type="ARBA" id="ARBA00022692"/>
    </source>
</evidence>
<evidence type="ECO:0008006" key="9">
    <source>
        <dbReference type="Google" id="ProtNLM"/>
    </source>
</evidence>
<comment type="caution">
    <text evidence="7">The sequence shown here is derived from an EMBL/GenBank/DDBJ whole genome shotgun (WGS) entry which is preliminary data.</text>
</comment>
<keyword evidence="4 6" id="KW-0472">Membrane</keyword>
<feature type="transmembrane region" description="Helical" evidence="6">
    <location>
        <begin position="1112"/>
        <end position="1129"/>
    </location>
</feature>
<feature type="transmembrane region" description="Helical" evidence="6">
    <location>
        <begin position="1050"/>
        <end position="1074"/>
    </location>
</feature>
<evidence type="ECO:0000256" key="5">
    <source>
        <dbReference type="SAM" id="MobiDB-lite"/>
    </source>
</evidence>
<feature type="region of interest" description="Disordered" evidence="5">
    <location>
        <begin position="727"/>
        <end position="746"/>
    </location>
</feature>
<evidence type="ECO:0000256" key="3">
    <source>
        <dbReference type="ARBA" id="ARBA00022989"/>
    </source>
</evidence>
<accession>A0ABN9QBN7</accession>
<name>A0ABN9QBN7_9DINO</name>
<evidence type="ECO:0000256" key="4">
    <source>
        <dbReference type="ARBA" id="ARBA00023136"/>
    </source>
</evidence>
<dbReference type="EMBL" id="CAUYUJ010002703">
    <property type="protein sequence ID" value="CAK0802002.1"/>
    <property type="molecule type" value="Genomic_DNA"/>
</dbReference>
<evidence type="ECO:0000256" key="1">
    <source>
        <dbReference type="ARBA" id="ARBA00004141"/>
    </source>
</evidence>
<protein>
    <recommendedName>
        <fullName evidence="9">Sugar phosphate transporter domain-containing protein</fullName>
    </recommendedName>
</protein>
<feature type="transmembrane region" description="Helical" evidence="6">
    <location>
        <begin position="975"/>
        <end position="997"/>
    </location>
</feature>
<dbReference type="Pfam" id="PF04142">
    <property type="entry name" value="Nuc_sug_transp"/>
    <property type="match status" value="1"/>
</dbReference>
<dbReference type="Proteomes" id="UP001189429">
    <property type="component" value="Unassembled WGS sequence"/>
</dbReference>
<comment type="subcellular location">
    <subcellularLocation>
        <location evidence="1">Membrane</location>
        <topology evidence="1">Multi-pass membrane protein</topology>
    </subcellularLocation>
</comment>